<dbReference type="Proteomes" id="UP001525021">
    <property type="component" value="Unassembled WGS sequence"/>
</dbReference>
<gene>
    <name evidence="2" type="ORF">NXZ79_18720</name>
</gene>
<reference evidence="2 3" key="1">
    <citation type="submission" date="2022-08" db="EMBL/GenBank/DDBJ databases">
        <title>Lysinibacillus sequencing.</title>
        <authorList>
            <person name="Dunlap C."/>
        </authorList>
    </citation>
    <scope>NUCLEOTIDE SEQUENCE [LARGE SCALE GENOMIC DNA]</scope>
    <source>
        <strain evidence="2 3">PB211</strain>
    </source>
</reference>
<keyword evidence="3" id="KW-1185">Reference proteome</keyword>
<feature type="chain" id="PRO_5045682855" evidence="1">
    <location>
        <begin position="22"/>
        <end position="145"/>
    </location>
</feature>
<accession>A0ABT2DTD8</accession>
<sequence>MMATSALTLVIVGTSLVTVNATELDNIDENTENSIIAPFNLVAQYLNGSTNGGEFKTDFYIGKSGDEAGYRFNVKNNGTNSFDWQITRPNGTKFAGGTLVPGKSITEEVTNYCPNMPIGTYKVAIITKDGKKGYFDFAFRVLAFN</sequence>
<feature type="signal peptide" evidence="1">
    <location>
        <begin position="1"/>
        <end position="21"/>
    </location>
</feature>
<evidence type="ECO:0000256" key="1">
    <source>
        <dbReference type="SAM" id="SignalP"/>
    </source>
</evidence>
<evidence type="ECO:0000313" key="3">
    <source>
        <dbReference type="Proteomes" id="UP001525021"/>
    </source>
</evidence>
<keyword evidence="1" id="KW-0732">Signal</keyword>
<dbReference type="RefSeq" id="WP_012292829.1">
    <property type="nucleotide sequence ID" value="NZ_JANTOO010000019.1"/>
</dbReference>
<organism evidence="2 3">
    <name type="scientific">Lysinibacillus pinottii</name>
    <dbReference type="NCBI Taxonomy" id="2973932"/>
    <lineage>
        <taxon>Bacteria</taxon>
        <taxon>Bacillati</taxon>
        <taxon>Bacillota</taxon>
        <taxon>Bacilli</taxon>
        <taxon>Bacillales</taxon>
        <taxon>Bacillaceae</taxon>
        <taxon>Lysinibacillus</taxon>
    </lineage>
</organism>
<evidence type="ECO:0000313" key="2">
    <source>
        <dbReference type="EMBL" id="MCS1398044.1"/>
    </source>
</evidence>
<proteinExistence type="predicted"/>
<name>A0ABT2DTD8_9BACI</name>
<dbReference type="EMBL" id="JANTOO010000019">
    <property type="protein sequence ID" value="MCS1398044.1"/>
    <property type="molecule type" value="Genomic_DNA"/>
</dbReference>
<protein>
    <submittedName>
        <fullName evidence="2">Uncharacterized protein</fullName>
    </submittedName>
</protein>
<comment type="caution">
    <text evidence="2">The sequence shown here is derived from an EMBL/GenBank/DDBJ whole genome shotgun (WGS) entry which is preliminary data.</text>
</comment>